<dbReference type="PANTHER" id="PTHR46796">
    <property type="entry name" value="HTH-TYPE TRANSCRIPTIONAL ACTIVATOR RHAS-RELATED"/>
    <property type="match status" value="1"/>
</dbReference>
<dbReference type="Proteomes" id="UP000216188">
    <property type="component" value="Unassembled WGS sequence"/>
</dbReference>
<feature type="domain" description="HTH araC/xylS-type" evidence="4">
    <location>
        <begin position="205"/>
        <end position="302"/>
    </location>
</feature>
<dbReference type="RefSeq" id="WP_094543924.1">
    <property type="nucleotide sequence ID" value="NZ_JBHEEM010000018.1"/>
</dbReference>
<evidence type="ECO:0000256" key="3">
    <source>
        <dbReference type="ARBA" id="ARBA00023163"/>
    </source>
</evidence>
<name>A0A256G9V3_9HYPH</name>
<protein>
    <submittedName>
        <fullName evidence="5">Helix-turn-helix domain protein</fullName>
    </submittedName>
</protein>
<dbReference type="InterPro" id="IPR009057">
    <property type="entry name" value="Homeodomain-like_sf"/>
</dbReference>
<keyword evidence="1" id="KW-0805">Transcription regulation</keyword>
<dbReference type="Pfam" id="PF12852">
    <property type="entry name" value="Cupin_6"/>
    <property type="match status" value="1"/>
</dbReference>
<dbReference type="STRING" id="419475.A8A54_18540"/>
<keyword evidence="3" id="KW-0804">Transcription</keyword>
<evidence type="ECO:0000259" key="4">
    <source>
        <dbReference type="PROSITE" id="PS01124"/>
    </source>
</evidence>
<proteinExistence type="predicted"/>
<dbReference type="InterPro" id="IPR050204">
    <property type="entry name" value="AraC_XylS_family_regulators"/>
</dbReference>
<gene>
    <name evidence="5" type="ORF">CEV34_3235</name>
</gene>
<keyword evidence="2" id="KW-0238">DNA-binding</keyword>
<dbReference type="AlphaFoldDB" id="A0A256G9V3"/>
<dbReference type="PANTHER" id="PTHR46796:SF7">
    <property type="entry name" value="ARAC FAMILY TRANSCRIPTIONAL REGULATOR"/>
    <property type="match status" value="1"/>
</dbReference>
<accession>A0A256G9V3</accession>
<sequence>MQDPLTEILRSLRLDGVEYGRCQPCAPWATAFPAGEPARFHFLASGSAVIQSPDGEWHPLKPRDAVLLPRGDAHIIASAPGVSPVPIGAFPRKSVGGIIDVECPNADRRNLLFFAVMTFNLDRDHPLLQLMPDFIRANDFAAKEPSIPALLEGMAREVQMNRVGACGIVARLADVLTATMIRSWVEHGCGKEKGWLAALRNNEIGRVLAAVHLDPARHWSVEDLAEIMGASRSSFAQRFLDIVGETPARYVGRTRMQQAHQWLKQGQRVATVAHRLGYESEASFSRAYKRITGAPPSAHRLQVAPLPPAHI</sequence>
<dbReference type="Pfam" id="PF12833">
    <property type="entry name" value="HTH_18"/>
    <property type="match status" value="1"/>
</dbReference>
<dbReference type="InterPro" id="IPR020449">
    <property type="entry name" value="Tscrpt_reg_AraC-type_HTH"/>
</dbReference>
<evidence type="ECO:0000256" key="2">
    <source>
        <dbReference type="ARBA" id="ARBA00023125"/>
    </source>
</evidence>
<dbReference type="Gene3D" id="1.10.10.60">
    <property type="entry name" value="Homeodomain-like"/>
    <property type="match status" value="1"/>
</dbReference>
<dbReference type="InterPro" id="IPR032783">
    <property type="entry name" value="AraC_lig"/>
</dbReference>
<dbReference type="PRINTS" id="PR00032">
    <property type="entry name" value="HTHARAC"/>
</dbReference>
<evidence type="ECO:0000313" key="5">
    <source>
        <dbReference type="EMBL" id="OYR23902.1"/>
    </source>
</evidence>
<evidence type="ECO:0000256" key="1">
    <source>
        <dbReference type="ARBA" id="ARBA00023015"/>
    </source>
</evidence>
<comment type="caution">
    <text evidence="5">The sequence shown here is derived from an EMBL/GenBank/DDBJ whole genome shotgun (WGS) entry which is preliminary data.</text>
</comment>
<dbReference type="GO" id="GO:0043565">
    <property type="term" value="F:sequence-specific DNA binding"/>
    <property type="evidence" value="ECO:0007669"/>
    <property type="project" value="InterPro"/>
</dbReference>
<reference evidence="5 6" key="1">
    <citation type="submission" date="2017-07" db="EMBL/GenBank/DDBJ databases">
        <title>Phylogenetic study on the rhizospheric bacterium Ochrobactrum sp. A44.</title>
        <authorList>
            <person name="Krzyzanowska D.M."/>
            <person name="Ossowicki A."/>
            <person name="Rajewska M."/>
            <person name="Maciag T."/>
            <person name="Kaczynski Z."/>
            <person name="Czerwicka M."/>
            <person name="Jafra S."/>
        </authorList>
    </citation>
    <scope>NUCLEOTIDE SEQUENCE [LARGE SCALE GENOMIC DNA]</scope>
    <source>
        <strain evidence="5 6">CCUG 30717</strain>
    </source>
</reference>
<organism evidence="5 6">
    <name type="scientific">Brucella pseudogrignonensis</name>
    <dbReference type="NCBI Taxonomy" id="419475"/>
    <lineage>
        <taxon>Bacteria</taxon>
        <taxon>Pseudomonadati</taxon>
        <taxon>Pseudomonadota</taxon>
        <taxon>Alphaproteobacteria</taxon>
        <taxon>Hyphomicrobiales</taxon>
        <taxon>Brucellaceae</taxon>
        <taxon>Brucella/Ochrobactrum group</taxon>
        <taxon>Brucella</taxon>
    </lineage>
</organism>
<dbReference type="SMART" id="SM00342">
    <property type="entry name" value="HTH_ARAC"/>
    <property type="match status" value="1"/>
</dbReference>
<dbReference type="PROSITE" id="PS00041">
    <property type="entry name" value="HTH_ARAC_FAMILY_1"/>
    <property type="match status" value="1"/>
</dbReference>
<dbReference type="GO" id="GO:0003700">
    <property type="term" value="F:DNA-binding transcription factor activity"/>
    <property type="evidence" value="ECO:0007669"/>
    <property type="project" value="InterPro"/>
</dbReference>
<dbReference type="EMBL" id="NNRM01000037">
    <property type="protein sequence ID" value="OYR23902.1"/>
    <property type="molecule type" value="Genomic_DNA"/>
</dbReference>
<dbReference type="SUPFAM" id="SSF46689">
    <property type="entry name" value="Homeodomain-like"/>
    <property type="match status" value="2"/>
</dbReference>
<dbReference type="PROSITE" id="PS01124">
    <property type="entry name" value="HTH_ARAC_FAMILY_2"/>
    <property type="match status" value="1"/>
</dbReference>
<dbReference type="InterPro" id="IPR018062">
    <property type="entry name" value="HTH_AraC-typ_CS"/>
</dbReference>
<keyword evidence="6" id="KW-1185">Reference proteome</keyword>
<dbReference type="InterPro" id="IPR018060">
    <property type="entry name" value="HTH_AraC"/>
</dbReference>
<evidence type="ECO:0000313" key="6">
    <source>
        <dbReference type="Proteomes" id="UP000216188"/>
    </source>
</evidence>